<keyword evidence="3" id="KW-1003">Cell membrane</keyword>
<dbReference type="InterPro" id="IPR003838">
    <property type="entry name" value="ABC3_permease_C"/>
</dbReference>
<organism evidence="10 11">
    <name type="scientific">Trinickia violacea</name>
    <dbReference type="NCBI Taxonomy" id="2571746"/>
    <lineage>
        <taxon>Bacteria</taxon>
        <taxon>Pseudomonadati</taxon>
        <taxon>Pseudomonadota</taxon>
        <taxon>Betaproteobacteria</taxon>
        <taxon>Burkholderiales</taxon>
        <taxon>Burkholderiaceae</taxon>
        <taxon>Trinickia</taxon>
    </lineage>
</organism>
<dbReference type="InterPro" id="IPR051447">
    <property type="entry name" value="Lipoprotein-release_system"/>
</dbReference>
<evidence type="ECO:0000256" key="7">
    <source>
        <dbReference type="SAM" id="Phobius"/>
    </source>
</evidence>
<comment type="similarity">
    <text evidence="2">Belongs to the ABC-4 integral membrane protein family. LolC/E subfamily.</text>
</comment>
<name>A0A4P8IZG0_9BURK</name>
<feature type="domain" description="MacB-like periplasmic core" evidence="9">
    <location>
        <begin position="24"/>
        <end position="229"/>
    </location>
</feature>
<dbReference type="GO" id="GO:0044874">
    <property type="term" value="P:lipoprotein localization to outer membrane"/>
    <property type="evidence" value="ECO:0007669"/>
    <property type="project" value="TreeGrafter"/>
</dbReference>
<keyword evidence="5 7" id="KW-1133">Transmembrane helix</keyword>
<feature type="transmembrane region" description="Helical" evidence="7">
    <location>
        <begin position="261"/>
        <end position="283"/>
    </location>
</feature>
<evidence type="ECO:0000313" key="10">
    <source>
        <dbReference type="EMBL" id="QCP54762.1"/>
    </source>
</evidence>
<gene>
    <name evidence="10" type="ORF">FAZ95_38590</name>
</gene>
<evidence type="ECO:0000313" key="11">
    <source>
        <dbReference type="Proteomes" id="UP000298656"/>
    </source>
</evidence>
<keyword evidence="6 7" id="KW-0472">Membrane</keyword>
<dbReference type="Pfam" id="PF12704">
    <property type="entry name" value="MacB_PCD"/>
    <property type="match status" value="2"/>
</dbReference>
<feature type="transmembrane region" description="Helical" evidence="7">
    <location>
        <begin position="717"/>
        <end position="740"/>
    </location>
</feature>
<evidence type="ECO:0000259" key="9">
    <source>
        <dbReference type="Pfam" id="PF12704"/>
    </source>
</evidence>
<feature type="transmembrane region" description="Helical" evidence="7">
    <location>
        <begin position="356"/>
        <end position="379"/>
    </location>
</feature>
<evidence type="ECO:0000256" key="2">
    <source>
        <dbReference type="ARBA" id="ARBA00005236"/>
    </source>
</evidence>
<accession>A0A4P8IZG0</accession>
<feature type="transmembrane region" description="Helical" evidence="7">
    <location>
        <begin position="303"/>
        <end position="336"/>
    </location>
</feature>
<dbReference type="RefSeq" id="WP_137337520.1">
    <property type="nucleotide sequence ID" value="NZ_CP040078.1"/>
</dbReference>
<evidence type="ECO:0000256" key="6">
    <source>
        <dbReference type="ARBA" id="ARBA00023136"/>
    </source>
</evidence>
<dbReference type="KEGG" id="tvl:FAZ95_38590"/>
<feature type="transmembrane region" description="Helical" evidence="7">
    <location>
        <begin position="478"/>
        <end position="502"/>
    </location>
</feature>
<dbReference type="InterPro" id="IPR025857">
    <property type="entry name" value="MacB_PCD"/>
</dbReference>
<dbReference type="Pfam" id="PF02687">
    <property type="entry name" value="FtsX"/>
    <property type="match status" value="2"/>
</dbReference>
<evidence type="ECO:0000256" key="1">
    <source>
        <dbReference type="ARBA" id="ARBA00004651"/>
    </source>
</evidence>
<dbReference type="EMBL" id="CP040078">
    <property type="protein sequence ID" value="QCP54762.1"/>
    <property type="molecule type" value="Genomic_DNA"/>
</dbReference>
<feature type="transmembrane region" description="Helical" evidence="7">
    <location>
        <begin position="808"/>
        <end position="827"/>
    </location>
</feature>
<dbReference type="GO" id="GO:0098797">
    <property type="term" value="C:plasma membrane protein complex"/>
    <property type="evidence" value="ECO:0007669"/>
    <property type="project" value="TreeGrafter"/>
</dbReference>
<feature type="domain" description="ABC3 transporter permease C-terminal" evidence="8">
    <location>
        <begin position="261"/>
        <end position="384"/>
    </location>
</feature>
<sequence>MPAGRFGAAFLIGEMRGHPLRTLIGIVAIAAGVAMGYAVQLINRAALTELSATVNALMGNADIELRGPRAGFDEALYPHIARLPEVAAASPVVEVDARIAGRDTSLKLLGVDVFRAQYVTPNLVGRVDREEQAKHGGLDLLDPDTVFLSPAALTWLALKPGDSLTVQVGLAPVALRVAGVLPASGEAVRVGVMDIGAAQWRLQRLGTLQRIDIKLKAGVDADAFARSVAPLLPAGVAAVTPRDSAHRTSMLSRAYRANLNVLALVALFTGAFLVFTMQALAALRRRAQFALLRAIGVTRRGVLRLVVSEGAVLGVLGAAAGLAIGFALAAAVLRYAGGDLGGGYFEGVQPRVHFDAMPAAIFFALGVAASMLGSLAPALEAARARPAQALKAGDEEVSTARLRTKRTLAGALAALCAGLVSALLPPVAGLPVFGYLAIALLLLGGVLAMPAVARLVFATLPRSRHALPQLVLSQLANAPGRATIGLAGIVASFSLMTAMAIMVSSFRVAVDDWLQLLLPAPLYLRASPGGDSAFLSPGDQAAIAGTPGVARAEFLRATQISLDPSLPPVSLLARPIDPRNPAARLPLTTAPLVPRDGDAPPVWISEAVADLYGMRPGQRIALPLAGQRLPFTVAGIWRDYARQFGAIAIDASEYRRLTRDTRVTDAALWLASGVAPAQAIARLRNSVPGGERLEFAQPGEIRAASLKIFDRSFAVTYLLEAVAVIIGLFGIGASFGAQALARTREFGMLRHLGVMRRQIGIMLAMEGALVALLGVMAGLTLGLSLAMVLVHVVNPQSFHWTMSLHMPWGLLAALASAVVVAAALTALMSSRVAMSVDAVRAVRDDW</sequence>
<dbReference type="OrthoDB" id="5291724at2"/>
<feature type="transmembrane region" description="Helical" evidence="7">
    <location>
        <begin position="408"/>
        <end position="427"/>
    </location>
</feature>
<feature type="domain" description="MacB-like periplasmic core" evidence="9">
    <location>
        <begin position="486"/>
        <end position="685"/>
    </location>
</feature>
<comment type="subcellular location">
    <subcellularLocation>
        <location evidence="1">Cell membrane</location>
        <topology evidence="1">Multi-pass membrane protein</topology>
    </subcellularLocation>
</comment>
<dbReference type="Proteomes" id="UP000298656">
    <property type="component" value="Chromosome 2"/>
</dbReference>
<feature type="transmembrane region" description="Helical" evidence="7">
    <location>
        <begin position="761"/>
        <end position="788"/>
    </location>
</feature>
<protein>
    <submittedName>
        <fullName evidence="10">ABC transporter permease</fullName>
    </submittedName>
</protein>
<evidence type="ECO:0000256" key="3">
    <source>
        <dbReference type="ARBA" id="ARBA00022475"/>
    </source>
</evidence>
<reference evidence="10 11" key="1">
    <citation type="submission" date="2019-05" db="EMBL/GenBank/DDBJ databases">
        <title>Burkholderia sp. DHOD12, isolated from subtropical forest soil.</title>
        <authorList>
            <person name="Gao Z.-H."/>
            <person name="Qiu L.-H."/>
        </authorList>
    </citation>
    <scope>NUCLEOTIDE SEQUENCE [LARGE SCALE GENOMIC DNA]</scope>
    <source>
        <strain evidence="10 11">DHOD12</strain>
    </source>
</reference>
<keyword evidence="11" id="KW-1185">Reference proteome</keyword>
<keyword evidence="4 7" id="KW-0812">Transmembrane</keyword>
<proteinExistence type="inferred from homology"/>
<feature type="transmembrane region" description="Helical" evidence="7">
    <location>
        <begin position="433"/>
        <end position="457"/>
    </location>
</feature>
<evidence type="ECO:0000259" key="8">
    <source>
        <dbReference type="Pfam" id="PF02687"/>
    </source>
</evidence>
<feature type="domain" description="ABC3 transporter permease C-terminal" evidence="8">
    <location>
        <begin position="721"/>
        <end position="834"/>
    </location>
</feature>
<feature type="transmembrane region" description="Helical" evidence="7">
    <location>
        <begin position="20"/>
        <end position="39"/>
    </location>
</feature>
<dbReference type="AlphaFoldDB" id="A0A4P8IZG0"/>
<dbReference type="PANTHER" id="PTHR30489">
    <property type="entry name" value="LIPOPROTEIN-RELEASING SYSTEM TRANSMEMBRANE PROTEIN LOLE"/>
    <property type="match status" value="1"/>
</dbReference>
<dbReference type="PANTHER" id="PTHR30489:SF0">
    <property type="entry name" value="LIPOPROTEIN-RELEASING SYSTEM TRANSMEMBRANE PROTEIN LOLE"/>
    <property type="match status" value="1"/>
</dbReference>
<evidence type="ECO:0000256" key="5">
    <source>
        <dbReference type="ARBA" id="ARBA00022989"/>
    </source>
</evidence>
<evidence type="ECO:0000256" key="4">
    <source>
        <dbReference type="ARBA" id="ARBA00022692"/>
    </source>
</evidence>